<dbReference type="InterPro" id="IPR004352">
    <property type="entry name" value="GH114_TIM-barrel"/>
</dbReference>
<comment type="caution">
    <text evidence="4">The sequence shown here is derived from an EMBL/GenBank/DDBJ whole genome shotgun (WGS) entry which is preliminary data.</text>
</comment>
<feature type="region of interest" description="Disordered" evidence="1">
    <location>
        <begin position="1"/>
        <end position="21"/>
    </location>
</feature>
<feature type="compositionally biased region" description="Low complexity" evidence="1">
    <location>
        <begin position="60"/>
        <end position="95"/>
    </location>
</feature>
<dbReference type="OrthoDB" id="2108802at2759"/>
<evidence type="ECO:0000259" key="3">
    <source>
        <dbReference type="Pfam" id="PF03537"/>
    </source>
</evidence>
<keyword evidence="5" id="KW-1185">Reference proteome</keyword>
<dbReference type="EMBL" id="VIBQ01000010">
    <property type="protein sequence ID" value="KAB8338707.1"/>
    <property type="molecule type" value="Genomic_DNA"/>
</dbReference>
<feature type="domain" description="Glycoside-hydrolase family GH114 TIM-barrel" evidence="3">
    <location>
        <begin position="128"/>
        <end position="366"/>
    </location>
</feature>
<protein>
    <recommendedName>
        <fullName evidence="3">Glycoside-hydrolase family GH114 TIM-barrel domain-containing protein</fullName>
    </recommendedName>
</protein>
<evidence type="ECO:0000313" key="5">
    <source>
        <dbReference type="Proteomes" id="UP000327013"/>
    </source>
</evidence>
<dbReference type="PANTHER" id="PTHR35273">
    <property type="entry name" value="ALPHA-1,4 POLYGALACTOSAMINIDASE, PUTATIVE (AFU_ORTHOLOGUE AFUA_3G07890)-RELATED"/>
    <property type="match status" value="1"/>
</dbReference>
<evidence type="ECO:0000313" key="4">
    <source>
        <dbReference type="EMBL" id="KAB8338707.1"/>
    </source>
</evidence>
<dbReference type="InterPro" id="IPR017853">
    <property type="entry name" value="GH"/>
</dbReference>
<dbReference type="SUPFAM" id="SSF51445">
    <property type="entry name" value="(Trans)glycosidases"/>
    <property type="match status" value="1"/>
</dbReference>
<dbReference type="Proteomes" id="UP000327013">
    <property type="component" value="Unassembled WGS sequence"/>
</dbReference>
<dbReference type="PANTHER" id="PTHR35273:SF2">
    <property type="entry name" value="ALPHA-GALACTOSIDASE"/>
    <property type="match status" value="1"/>
</dbReference>
<accession>A0A5N6KQA8</accession>
<sequence>MASTTDKEAHTAVQEAEENQPVYPHTKTRNWKKIVAILVAVMLAIIALAVGLGVGLTRGSDTGSASGSGSGTSPDTSSPAVTVNSTGSPSSSTSSNDKCPYSNLATIGGTLTTPTSSNSWWKPSAGTTWQIILSPDSDQPKLTYDYEVYDLDLFDVPASTFADLHSRGKKVMCYFSAGSAEDWRSDYGCFSDADRGAGLAGWAGENWLVTNSSNVRAVMLARLDLAVQKGCDGVDPDNVDGYDNSENRLGLTEEDAVDYIRFLADAAHARNLAVGLKNAGSIAETVLDSVEWEVNEECIELEECAQFDVFIKAGKPVFNIEYPPEDHIDNDWTQDEEVARCGLYADAATGASGFSTVLKKHIVDEWIKTCPLS</sequence>
<feature type="region of interest" description="Disordered" evidence="1">
    <location>
        <begin position="60"/>
        <end position="99"/>
    </location>
</feature>
<evidence type="ECO:0000256" key="1">
    <source>
        <dbReference type="SAM" id="MobiDB-lite"/>
    </source>
</evidence>
<dbReference type="AlphaFoldDB" id="A0A5N6KQA8"/>
<gene>
    <name evidence="4" type="ORF">FH972_021652</name>
</gene>
<name>A0A5N6KQA8_9ROSI</name>
<organism evidence="4 5">
    <name type="scientific">Carpinus fangiana</name>
    <dbReference type="NCBI Taxonomy" id="176857"/>
    <lineage>
        <taxon>Eukaryota</taxon>
        <taxon>Viridiplantae</taxon>
        <taxon>Streptophyta</taxon>
        <taxon>Embryophyta</taxon>
        <taxon>Tracheophyta</taxon>
        <taxon>Spermatophyta</taxon>
        <taxon>Magnoliopsida</taxon>
        <taxon>eudicotyledons</taxon>
        <taxon>Gunneridae</taxon>
        <taxon>Pentapetalae</taxon>
        <taxon>rosids</taxon>
        <taxon>fabids</taxon>
        <taxon>Fagales</taxon>
        <taxon>Betulaceae</taxon>
        <taxon>Carpinus</taxon>
    </lineage>
</organism>
<reference evidence="4 5" key="1">
    <citation type="submission" date="2019-06" db="EMBL/GenBank/DDBJ databases">
        <title>A chromosomal-level reference genome of Carpinus fangiana (Coryloideae, Betulaceae).</title>
        <authorList>
            <person name="Yang X."/>
            <person name="Wang Z."/>
            <person name="Zhang L."/>
            <person name="Hao G."/>
            <person name="Liu J."/>
            <person name="Yang Y."/>
        </authorList>
    </citation>
    <scope>NUCLEOTIDE SEQUENCE [LARGE SCALE GENOMIC DNA]</scope>
    <source>
        <strain evidence="4">Cfa_2016G</strain>
        <tissue evidence="4">Leaf</tissue>
    </source>
</reference>
<dbReference type="Gene3D" id="3.20.20.70">
    <property type="entry name" value="Aldolase class I"/>
    <property type="match status" value="1"/>
</dbReference>
<feature type="transmembrane region" description="Helical" evidence="2">
    <location>
        <begin position="34"/>
        <end position="56"/>
    </location>
</feature>
<evidence type="ECO:0000256" key="2">
    <source>
        <dbReference type="SAM" id="Phobius"/>
    </source>
</evidence>
<keyword evidence="2" id="KW-0472">Membrane</keyword>
<keyword evidence="2" id="KW-0812">Transmembrane</keyword>
<dbReference type="Pfam" id="PF03537">
    <property type="entry name" value="Glyco_hydro_114"/>
    <property type="match status" value="1"/>
</dbReference>
<keyword evidence="2" id="KW-1133">Transmembrane helix</keyword>
<proteinExistence type="predicted"/>
<dbReference type="InterPro" id="IPR013785">
    <property type="entry name" value="Aldolase_TIM"/>
</dbReference>
<feature type="compositionally biased region" description="Basic and acidic residues" evidence="1">
    <location>
        <begin position="1"/>
        <end position="10"/>
    </location>
</feature>